<accession>A0A1W6JJ27</accession>
<evidence type="ECO:0000313" key="1">
    <source>
        <dbReference type="EMBL" id="ARM66218.1"/>
    </source>
</evidence>
<keyword evidence="2" id="KW-1185">Reference proteome</keyword>
<organism evidence="1 2">
    <name type="scientific">Lactococcus phage AM1</name>
    <dbReference type="NCBI Taxonomy" id="1965467"/>
    <lineage>
        <taxon>Viruses</taxon>
        <taxon>Duplodnaviria</taxon>
        <taxon>Heunggongvirae</taxon>
        <taxon>Uroviricota</taxon>
        <taxon>Caudoviricetes</taxon>
        <taxon>Audreyjarvisvirus</taxon>
        <taxon>Audreyjarvisvirus AM1</taxon>
    </lineage>
</organism>
<sequence>MEDKYTDVVVRTTLINIIAVPEEIAHDRDLVDDFVQNFGKTKEVLSTDDIETDVLEYWSEDENGHEHRHY</sequence>
<dbReference type="EMBL" id="KY554768">
    <property type="protein sequence ID" value="ARM66218.1"/>
    <property type="molecule type" value="Genomic_DNA"/>
</dbReference>
<name>A0A1W6JJ27_9CAUD</name>
<protein>
    <submittedName>
        <fullName evidence="1">Uncharacterized protein</fullName>
    </submittedName>
</protein>
<gene>
    <name evidence="1" type="ORF">AM1_091</name>
</gene>
<proteinExistence type="predicted"/>
<evidence type="ECO:0000313" key="2">
    <source>
        <dbReference type="Proteomes" id="UP000221405"/>
    </source>
</evidence>
<reference evidence="1 2" key="1">
    <citation type="journal article" date="2017" name="Viruses">
        <title>Phage Biodiversity in Artisanal Cheese Wheys Reflects the Complexity of the Fermentation Process.</title>
        <authorList>
            <person name="Mahony J."/>
            <person name="Moscarelli A."/>
            <person name="Kelleher P."/>
            <person name="Lugli G.A."/>
            <person name="Ventura M."/>
            <person name="Settanni L."/>
            <person name="van Sinderen D."/>
        </authorList>
    </citation>
    <scope>NUCLEOTIDE SEQUENCE [LARGE SCALE GENOMIC DNA]</scope>
</reference>
<dbReference type="Proteomes" id="UP000221405">
    <property type="component" value="Segment"/>
</dbReference>